<dbReference type="SUPFAM" id="SSF52821">
    <property type="entry name" value="Rhodanese/Cell cycle control phosphatase"/>
    <property type="match status" value="1"/>
</dbReference>
<evidence type="ECO:0000313" key="14">
    <source>
        <dbReference type="Proteomes" id="UP000824540"/>
    </source>
</evidence>
<keyword evidence="4" id="KW-0963">Cytoplasm</keyword>
<keyword evidence="7" id="KW-0969">Cilium</keyword>
<organism evidence="13 14">
    <name type="scientific">Albula glossodonta</name>
    <name type="common">roundjaw bonefish</name>
    <dbReference type="NCBI Taxonomy" id="121402"/>
    <lineage>
        <taxon>Eukaryota</taxon>
        <taxon>Metazoa</taxon>
        <taxon>Chordata</taxon>
        <taxon>Craniata</taxon>
        <taxon>Vertebrata</taxon>
        <taxon>Euteleostomi</taxon>
        <taxon>Actinopterygii</taxon>
        <taxon>Neopterygii</taxon>
        <taxon>Teleostei</taxon>
        <taxon>Albuliformes</taxon>
        <taxon>Albulidae</taxon>
        <taxon>Albula</taxon>
    </lineage>
</organism>
<reference evidence="13" key="1">
    <citation type="thesis" date="2021" institute="BYU ScholarsArchive" country="Provo, UT, USA">
        <title>Applications of and Algorithms for Genome Assembly and Genomic Analyses with an Emphasis on Marine Teleosts.</title>
        <authorList>
            <person name="Pickett B.D."/>
        </authorList>
    </citation>
    <scope>NUCLEOTIDE SEQUENCE</scope>
    <source>
        <strain evidence="13">HI-2016</strain>
    </source>
</reference>
<evidence type="ECO:0000256" key="8">
    <source>
        <dbReference type="ARBA" id="ARBA00023212"/>
    </source>
</evidence>
<comment type="subcellular location">
    <subcellularLocation>
        <location evidence="1">Cytoplasm</location>
        <location evidence="1">Cytoskeleton</location>
        <location evidence="1">Cilium basal body</location>
    </subcellularLocation>
    <subcellularLocation>
        <location evidence="2">Cytoplasm</location>
        <location evidence="2">Cytoskeleton</location>
        <location evidence="2">Microtubule organizing center</location>
        <location evidence="2">Centrosome</location>
    </subcellularLocation>
</comment>
<name>A0A8T2N638_9TELE</name>
<dbReference type="OrthoDB" id="70250at2759"/>
<dbReference type="AlphaFoldDB" id="A0A8T2N638"/>
<evidence type="ECO:0000259" key="12">
    <source>
        <dbReference type="PROSITE" id="PS50206"/>
    </source>
</evidence>
<evidence type="ECO:0000256" key="1">
    <source>
        <dbReference type="ARBA" id="ARBA00004120"/>
    </source>
</evidence>
<evidence type="ECO:0000256" key="10">
    <source>
        <dbReference type="ARBA" id="ARBA00038465"/>
    </source>
</evidence>
<dbReference type="GO" id="GO:0005813">
    <property type="term" value="C:centrosome"/>
    <property type="evidence" value="ECO:0007669"/>
    <property type="project" value="UniProtKB-SubCell"/>
</dbReference>
<sequence>MASKRSMGCSEYMKKKVPRNPKYQYVKPKVDTGCSLIKYMERMEELKKNMWAVPPVDNMSVLLDVEMGHNNSPQDMAEHIIDEDSDSEPESSRRSTLQSFPITNLARTMDPYIKELLEYKNAPGKIIILYDEDERIASVAATTLFERGFENVFMLSGGLRVIAQKFPEGMTTGTFPAQCRMSPMATRSLTRAPPLLDFQPAERKWRFTFEDIRNIQQHQEELLVPSASKSQLTITSKSSSLSKSSSTRSQRAPSVGGTDGSRSQRAPSVGGTDGCRPQSGRPWR</sequence>
<accession>A0A8T2N638</accession>
<evidence type="ECO:0000256" key="5">
    <source>
        <dbReference type="ARBA" id="ARBA00022794"/>
    </source>
</evidence>
<dbReference type="Pfam" id="PF00581">
    <property type="entry name" value="Rhodanese"/>
    <property type="match status" value="1"/>
</dbReference>
<comment type="similarity">
    <text evidence="10">Belongs to the CEP41 family.</text>
</comment>
<evidence type="ECO:0000256" key="11">
    <source>
        <dbReference type="SAM" id="MobiDB-lite"/>
    </source>
</evidence>
<evidence type="ECO:0000256" key="4">
    <source>
        <dbReference type="ARBA" id="ARBA00022490"/>
    </source>
</evidence>
<comment type="caution">
    <text evidence="13">The sequence shown here is derived from an EMBL/GenBank/DDBJ whole genome shotgun (WGS) entry which is preliminary data.</text>
</comment>
<feature type="domain" description="Rhodanese" evidence="12">
    <location>
        <begin position="123"/>
        <end position="171"/>
    </location>
</feature>
<evidence type="ECO:0000256" key="2">
    <source>
        <dbReference type="ARBA" id="ARBA00004300"/>
    </source>
</evidence>
<keyword evidence="8" id="KW-0206">Cytoskeleton</keyword>
<keyword evidence="5" id="KW-0970">Cilium biogenesis/degradation</keyword>
<gene>
    <name evidence="13" type="ORF">JZ751_003526</name>
</gene>
<protein>
    <recommendedName>
        <fullName evidence="12">Rhodanese domain-containing protein</fullName>
    </recommendedName>
</protein>
<evidence type="ECO:0000256" key="3">
    <source>
        <dbReference type="ARBA" id="ARBA00022448"/>
    </source>
</evidence>
<dbReference type="GO" id="GO:0060271">
    <property type="term" value="P:cilium assembly"/>
    <property type="evidence" value="ECO:0007669"/>
    <property type="project" value="TreeGrafter"/>
</dbReference>
<keyword evidence="14" id="KW-1185">Reference proteome</keyword>
<feature type="region of interest" description="Disordered" evidence="11">
    <location>
        <begin position="234"/>
        <end position="284"/>
    </location>
</feature>
<dbReference type="PANTHER" id="PTHR44390">
    <property type="entry name" value="CENTROSOMAL PROTEIN OF 41 KDA"/>
    <property type="match status" value="1"/>
</dbReference>
<dbReference type="GO" id="GO:0015031">
    <property type="term" value="P:protein transport"/>
    <property type="evidence" value="ECO:0007669"/>
    <property type="project" value="UniProtKB-KW"/>
</dbReference>
<keyword evidence="3" id="KW-0813">Transport</keyword>
<dbReference type="PANTHER" id="PTHR44390:SF1">
    <property type="entry name" value="CENTROSOMAL PROTEIN OF 41 KDA"/>
    <property type="match status" value="1"/>
</dbReference>
<keyword evidence="9" id="KW-0966">Cell projection</keyword>
<dbReference type="Proteomes" id="UP000824540">
    <property type="component" value="Unassembled WGS sequence"/>
</dbReference>
<dbReference type="GO" id="GO:0036064">
    <property type="term" value="C:ciliary basal body"/>
    <property type="evidence" value="ECO:0007669"/>
    <property type="project" value="TreeGrafter"/>
</dbReference>
<evidence type="ECO:0000256" key="7">
    <source>
        <dbReference type="ARBA" id="ARBA00023069"/>
    </source>
</evidence>
<dbReference type="EMBL" id="JAFBMS010000107">
    <property type="protein sequence ID" value="KAG9335869.1"/>
    <property type="molecule type" value="Genomic_DNA"/>
</dbReference>
<dbReference type="CDD" id="cd00158">
    <property type="entry name" value="RHOD"/>
    <property type="match status" value="1"/>
</dbReference>
<evidence type="ECO:0000256" key="9">
    <source>
        <dbReference type="ARBA" id="ARBA00023273"/>
    </source>
</evidence>
<keyword evidence="6" id="KW-0653">Protein transport</keyword>
<dbReference type="PROSITE" id="PS50206">
    <property type="entry name" value="RHODANESE_3"/>
    <property type="match status" value="1"/>
</dbReference>
<evidence type="ECO:0000256" key="6">
    <source>
        <dbReference type="ARBA" id="ARBA00022927"/>
    </source>
</evidence>
<feature type="compositionally biased region" description="Low complexity" evidence="11">
    <location>
        <begin position="234"/>
        <end position="251"/>
    </location>
</feature>
<proteinExistence type="inferred from homology"/>
<dbReference type="InterPro" id="IPR001763">
    <property type="entry name" value="Rhodanese-like_dom"/>
</dbReference>
<evidence type="ECO:0000313" key="13">
    <source>
        <dbReference type="EMBL" id="KAG9335869.1"/>
    </source>
</evidence>
<dbReference type="InterPro" id="IPR051889">
    <property type="entry name" value="CEP41"/>
</dbReference>
<dbReference type="InterPro" id="IPR036873">
    <property type="entry name" value="Rhodanese-like_dom_sf"/>
</dbReference>